<organism evidence="2 3">
    <name type="scientific">Elizabethkingia miricola</name>
    <name type="common">Chryseobacterium miricola</name>
    <dbReference type="NCBI Taxonomy" id="172045"/>
    <lineage>
        <taxon>Bacteria</taxon>
        <taxon>Pseudomonadati</taxon>
        <taxon>Bacteroidota</taxon>
        <taxon>Flavobacteriia</taxon>
        <taxon>Flavobacteriales</taxon>
        <taxon>Weeksellaceae</taxon>
        <taxon>Elizabethkingia</taxon>
    </lineage>
</organism>
<dbReference type="EMBL" id="VNHK01000009">
    <property type="protein sequence ID" value="TYO89743.1"/>
    <property type="molecule type" value="Genomic_DNA"/>
</dbReference>
<accession>A0ABY3NDT7</accession>
<dbReference type="RefSeq" id="WP_065081878.1">
    <property type="nucleotide sequence ID" value="NZ_FLSS01000006.1"/>
</dbReference>
<dbReference type="InterPro" id="IPR050177">
    <property type="entry name" value="Lipid_A_modif_metabolic_enz"/>
</dbReference>
<reference evidence="2 3" key="1">
    <citation type="submission" date="2019-07" db="EMBL/GenBank/DDBJ databases">
        <title>Genomic Encyclopedia of Archaeal and Bacterial Type Strains, Phase II (KMG-II): from individual species to whole genera.</title>
        <authorList>
            <person name="Goeker M."/>
        </authorList>
    </citation>
    <scope>NUCLEOTIDE SEQUENCE [LARGE SCALE GENOMIC DNA]</scope>
    <source>
        <strain evidence="2 3">DSM 14571</strain>
    </source>
</reference>
<gene>
    <name evidence="2" type="ORF">LX74_02735</name>
</gene>
<dbReference type="PANTHER" id="PTHR43245:SF58">
    <property type="entry name" value="BLL5923 PROTEIN"/>
    <property type="match status" value="1"/>
</dbReference>
<evidence type="ECO:0000313" key="3">
    <source>
        <dbReference type="Proteomes" id="UP000324513"/>
    </source>
</evidence>
<evidence type="ECO:0000313" key="2">
    <source>
        <dbReference type="EMBL" id="TYO89743.1"/>
    </source>
</evidence>
<comment type="caution">
    <text evidence="2">The sequence shown here is derived from an EMBL/GenBank/DDBJ whole genome shotgun (WGS) entry which is preliminary data.</text>
</comment>
<dbReference type="Proteomes" id="UP000324513">
    <property type="component" value="Unassembled WGS sequence"/>
</dbReference>
<protein>
    <submittedName>
        <fullName evidence="2">Nucleoside-diphosphate-sugar epimerase</fullName>
    </submittedName>
</protein>
<dbReference type="InterPro" id="IPR001509">
    <property type="entry name" value="Epimerase_deHydtase"/>
</dbReference>
<name>A0ABY3NDT7_ELIMR</name>
<dbReference type="PANTHER" id="PTHR43245">
    <property type="entry name" value="BIFUNCTIONAL POLYMYXIN RESISTANCE PROTEIN ARNA"/>
    <property type="match status" value="1"/>
</dbReference>
<dbReference type="Pfam" id="PF01370">
    <property type="entry name" value="Epimerase"/>
    <property type="match status" value="1"/>
</dbReference>
<sequence>MNILIAGGSGFIGKNLISTLSNNYDIRTISLRDENWKKKIIDNQYDVFINMIGKAHDHNGVFTEKDYYYANFELVKEIYSEYINSKAKLLIHISSVAAIEEYESVTPLTEESVCNPQSIYGKTKREAEKWLLEQKLPEDKKIIILRPPMVHGPGDKGNLKLLYKFVSKGIPYPLSSFDNKRSFISINNFIFFIEIILKRKERIVTGIYHVSDDESISTKKIISIISKVEKKSVINISLPKFIVKGIATLGDILPIPLNTKRLKKITGDLLISNEKIKTVLGIDKLPYTAEEGLKITIKSFKNKD</sequence>
<keyword evidence="3" id="KW-1185">Reference proteome</keyword>
<dbReference type="InterPro" id="IPR036291">
    <property type="entry name" value="NAD(P)-bd_dom_sf"/>
</dbReference>
<proteinExistence type="predicted"/>
<dbReference type="SUPFAM" id="SSF51735">
    <property type="entry name" value="NAD(P)-binding Rossmann-fold domains"/>
    <property type="match status" value="1"/>
</dbReference>
<feature type="domain" description="NAD-dependent epimerase/dehydratase" evidence="1">
    <location>
        <begin position="3"/>
        <end position="205"/>
    </location>
</feature>
<evidence type="ECO:0000259" key="1">
    <source>
        <dbReference type="Pfam" id="PF01370"/>
    </source>
</evidence>
<dbReference type="Gene3D" id="3.40.50.720">
    <property type="entry name" value="NAD(P)-binding Rossmann-like Domain"/>
    <property type="match status" value="1"/>
</dbReference>